<protein>
    <submittedName>
        <fullName evidence="3">Fumarylacetoacetase</fullName>
    </submittedName>
</protein>
<evidence type="ECO:0000313" key="4">
    <source>
        <dbReference type="Proteomes" id="UP000031599"/>
    </source>
</evidence>
<dbReference type="GO" id="GO:0017001">
    <property type="term" value="P:antibiotic catabolic process"/>
    <property type="evidence" value="ECO:0007669"/>
    <property type="project" value="UniProtKB-ARBA"/>
</dbReference>
<dbReference type="SUPFAM" id="SSF56281">
    <property type="entry name" value="Metallo-hydrolase/oxidoreductase"/>
    <property type="match status" value="1"/>
</dbReference>
<evidence type="ECO:0000259" key="2">
    <source>
        <dbReference type="SMART" id="SM00849"/>
    </source>
</evidence>
<dbReference type="SMART" id="SM00849">
    <property type="entry name" value="Lactamase_B"/>
    <property type="match status" value="1"/>
</dbReference>
<evidence type="ECO:0000256" key="1">
    <source>
        <dbReference type="ARBA" id="ARBA00005250"/>
    </source>
</evidence>
<sequence length="347" mass="37496">MSVAMAYKTGLSEVADGCYAYVQGDGSWGWNNAGLICDGEASLLVDTLFDTRLTAQMLSTMRDAVPAAQSIGTVVNTHANGDHCWGNQLVRDAEIIASRRGAAEMSELPPAIMVKLNKIARLSMRMGVLGKGLGWVAGKLGVELLEAVVEAAPFVVEIFGDFHFEGIELVLPTRTFDDTLSLSVGDKRVELIEVGPAHTKGDVIVHVPDDRVVYCGDILFIGGHPIVWEGPVSNWIAACERIEAMDVDAIVPGHGPLTDKAGVRRVREYLSYVHDQARARYDAGMSVFEAAKDIALTDYVEWGESERIVVNVDTLYREFSGAGPRKSAVPCFAAMAKYAGKSRSTMA</sequence>
<dbReference type="Proteomes" id="UP000031599">
    <property type="component" value="Unassembled WGS sequence"/>
</dbReference>
<gene>
    <name evidence="3" type="ORF">DB30_06939</name>
</gene>
<proteinExistence type="inferred from homology"/>
<name>A0A0C2D2I4_9BACT</name>
<dbReference type="InterPro" id="IPR050855">
    <property type="entry name" value="NDM-1-like"/>
</dbReference>
<dbReference type="InterPro" id="IPR001279">
    <property type="entry name" value="Metallo-B-lactamas"/>
</dbReference>
<dbReference type="Pfam" id="PF00753">
    <property type="entry name" value="Lactamase_B"/>
    <property type="match status" value="1"/>
</dbReference>
<comment type="caution">
    <text evidence="3">The sequence shown here is derived from an EMBL/GenBank/DDBJ whole genome shotgun (WGS) entry which is preliminary data.</text>
</comment>
<dbReference type="PANTHER" id="PTHR42951:SF4">
    <property type="entry name" value="ACYL-COENZYME A THIOESTERASE MBLAC2"/>
    <property type="match status" value="1"/>
</dbReference>
<dbReference type="EMBL" id="JMCC02000075">
    <property type="protein sequence ID" value="KIG14337.1"/>
    <property type="molecule type" value="Genomic_DNA"/>
</dbReference>
<feature type="domain" description="Metallo-beta-lactamase" evidence="2">
    <location>
        <begin position="30"/>
        <end position="254"/>
    </location>
</feature>
<reference evidence="3 4" key="1">
    <citation type="submission" date="2014-12" db="EMBL/GenBank/DDBJ databases">
        <title>Genome assembly of Enhygromyxa salina DSM 15201.</title>
        <authorList>
            <person name="Sharma G."/>
            <person name="Subramanian S."/>
        </authorList>
    </citation>
    <scope>NUCLEOTIDE SEQUENCE [LARGE SCALE GENOMIC DNA]</scope>
    <source>
        <strain evidence="3 4">DSM 15201</strain>
    </source>
</reference>
<dbReference type="InterPro" id="IPR036866">
    <property type="entry name" value="RibonucZ/Hydroxyglut_hydro"/>
</dbReference>
<organism evidence="3 4">
    <name type="scientific">Enhygromyxa salina</name>
    <dbReference type="NCBI Taxonomy" id="215803"/>
    <lineage>
        <taxon>Bacteria</taxon>
        <taxon>Pseudomonadati</taxon>
        <taxon>Myxococcota</taxon>
        <taxon>Polyangia</taxon>
        <taxon>Nannocystales</taxon>
        <taxon>Nannocystaceae</taxon>
        <taxon>Enhygromyxa</taxon>
    </lineage>
</organism>
<evidence type="ECO:0000313" key="3">
    <source>
        <dbReference type="EMBL" id="KIG14337.1"/>
    </source>
</evidence>
<dbReference type="PANTHER" id="PTHR42951">
    <property type="entry name" value="METALLO-BETA-LACTAMASE DOMAIN-CONTAINING"/>
    <property type="match status" value="1"/>
</dbReference>
<dbReference type="AlphaFoldDB" id="A0A0C2D2I4"/>
<dbReference type="Gene3D" id="3.60.15.10">
    <property type="entry name" value="Ribonuclease Z/Hydroxyacylglutathione hydrolase-like"/>
    <property type="match status" value="1"/>
</dbReference>
<accession>A0A0C2D2I4</accession>
<dbReference type="CDD" id="cd16282">
    <property type="entry name" value="metallo-hydrolase-like_MBL-fold"/>
    <property type="match status" value="1"/>
</dbReference>
<comment type="similarity">
    <text evidence="1">Belongs to the metallo-beta-lactamase superfamily. Class-B beta-lactamase family.</text>
</comment>